<evidence type="ECO:0000313" key="1">
    <source>
        <dbReference type="EMBL" id="PHK95874.1"/>
    </source>
</evidence>
<dbReference type="InterPro" id="IPR012334">
    <property type="entry name" value="Pectin_lyas_fold"/>
</dbReference>
<dbReference type="AlphaFoldDB" id="A0A2C7AFM0"/>
<reference evidence="1 2" key="1">
    <citation type="submission" date="2017-10" db="EMBL/GenBank/DDBJ databases">
        <authorList>
            <person name="Banno H."/>
            <person name="Chua N.-H."/>
        </authorList>
    </citation>
    <scope>NUCLEOTIDE SEQUENCE [LARGE SCALE GENOMIC DNA]</scope>
    <source>
        <strain evidence="1 2">YW11</strain>
    </source>
</reference>
<protein>
    <submittedName>
        <fullName evidence="1">Hydrolase</fullName>
    </submittedName>
</protein>
<sequence length="778" mass="81354">MAEHIRIGDITPRVHYAADGALTVFAYPFPIFEPEELEVRIDGLPQSGGYAVRGAGASEGGTVVFDAPPGAGRHVLLRRVLPIRRVTDFQPNGVLRAKALNDELDRQTAILQGLRDEIASTVRAGPGDLPARLVLPDRGGRANRLLGFDSLGNVTAVPRAPVLEVPFGGAIPRSVEDKLAERLTARDFGAMGDGISDDGPALQAAMNAAAAAGKLLEIGEGSHRTGMPLVLPGAAAGLIMHGSIVYAGFGGEAALTIGDGAASRNQARLYQGLRVLRASISDWANEADIGLLLRNLDACTVEIRQVEGFTIGVRTLGDELGFEDSTLHLGRLVNNRIGLDIRTNSAAGWNNSIRYIGGHFANSGSVHPAVSRFGVRFSCAPGAYPRHNAHAFHGPAFELQRQGTPGMVDAIPFLLEAGDERGIVARNIRMEQCSPYVARHAGGANDCLYEVAYVGTYAFTGAAIDYAASATRAGGTVVALHQAAAAHGSPRLVAAAENVRRRAFRQTIDTADGVGFEQMAVLSGNPAGPPATLGGFAFAGLSQMALNPDSVGLPTSRALAFVVDCGECKEFFLAAEGSELRPVVMQFDAAETVLGEASRVMFSNMNTLWAGSPSHFWEGNADLDSLVGGAPINRLQRVTLHSNARYAAIGVRGGSAGAVLKALRLYCSPLHAPALVYGGSRKWGVREYTGSAGFDLASLGPGAAATQLVAVPGIAGGDFVQASYTALSAFVELVPTITTSAAGELPGTVTVQFRNRHPSTAIDLAPGTLFVRAVKPLL</sequence>
<dbReference type="Gene3D" id="2.160.20.10">
    <property type="entry name" value="Single-stranded right-handed beta-helix, Pectin lyase-like"/>
    <property type="match status" value="1"/>
</dbReference>
<keyword evidence="2" id="KW-1185">Reference proteome</keyword>
<comment type="caution">
    <text evidence="1">The sequence shown here is derived from an EMBL/GenBank/DDBJ whole genome shotgun (WGS) entry which is preliminary data.</text>
</comment>
<organism evidence="1 2">
    <name type="scientific">Teichococcus rhizosphaerae</name>
    <dbReference type="NCBI Taxonomy" id="1335062"/>
    <lineage>
        <taxon>Bacteria</taxon>
        <taxon>Pseudomonadati</taxon>
        <taxon>Pseudomonadota</taxon>
        <taxon>Alphaproteobacteria</taxon>
        <taxon>Acetobacterales</taxon>
        <taxon>Roseomonadaceae</taxon>
        <taxon>Roseomonas</taxon>
    </lineage>
</organism>
<gene>
    <name evidence="1" type="ORF">CR162_05930</name>
</gene>
<dbReference type="Proteomes" id="UP000223527">
    <property type="component" value="Unassembled WGS sequence"/>
</dbReference>
<evidence type="ECO:0000313" key="2">
    <source>
        <dbReference type="Proteomes" id="UP000223527"/>
    </source>
</evidence>
<dbReference type="OrthoDB" id="5461292at2"/>
<dbReference type="RefSeq" id="WP_099094613.1">
    <property type="nucleotide sequence ID" value="NZ_PDNU01000006.1"/>
</dbReference>
<dbReference type="EMBL" id="PDNU01000006">
    <property type="protein sequence ID" value="PHK95874.1"/>
    <property type="molecule type" value="Genomic_DNA"/>
</dbReference>
<dbReference type="SUPFAM" id="SSF51126">
    <property type="entry name" value="Pectin lyase-like"/>
    <property type="match status" value="1"/>
</dbReference>
<accession>A0A2C7AFM0</accession>
<proteinExistence type="predicted"/>
<dbReference type="InterPro" id="IPR011050">
    <property type="entry name" value="Pectin_lyase_fold/virulence"/>
</dbReference>
<dbReference type="GO" id="GO:0016787">
    <property type="term" value="F:hydrolase activity"/>
    <property type="evidence" value="ECO:0007669"/>
    <property type="project" value="UniProtKB-KW"/>
</dbReference>
<name>A0A2C7AFM0_9PROT</name>
<keyword evidence="1" id="KW-0378">Hydrolase</keyword>